<dbReference type="AlphaFoldDB" id="D8K9H0"/>
<dbReference type="Gene3D" id="3.30.1340.10">
    <property type="entry name" value="HPr-like"/>
    <property type="match status" value="1"/>
</dbReference>
<gene>
    <name evidence="6" type="ordered locus">Nwat_0289</name>
</gene>
<sequence length="89" mass="9752">MTQNEVTIINKLGLHARAAAKFVTLASRFKSEIRIQRGTKEVNGKSIMGVMMLAASQGTRLSIVASGPDEKEALEQLQALVNKRFGEHE</sequence>
<dbReference type="PANTHER" id="PTHR33705">
    <property type="entry name" value="PHOSPHOCARRIER PROTEIN HPR"/>
    <property type="match status" value="1"/>
</dbReference>
<reference evidence="6 7" key="1">
    <citation type="submission" date="2010-06" db="EMBL/GenBank/DDBJ databases">
        <title>Complete sequence of chromosome of Nitrosococcus watsoni C-113.</title>
        <authorList>
            <consortium name="US DOE Joint Genome Institute"/>
            <person name="Lucas S."/>
            <person name="Copeland A."/>
            <person name="Lapidus A."/>
            <person name="Cheng J.-F."/>
            <person name="Bruce D."/>
            <person name="Goodwin L."/>
            <person name="Pitluck S."/>
            <person name="Malfatti S.A."/>
            <person name="Chain P.S.G."/>
            <person name="Land M."/>
            <person name="Hauser L."/>
            <person name="Kyrpides N."/>
            <person name="Ivanova N."/>
            <person name="Cambell M.A."/>
            <person name="Heidelberg J.F."/>
            <person name="Klotz M.G."/>
            <person name="Woyke T."/>
        </authorList>
    </citation>
    <scope>NUCLEOTIDE SEQUENCE [LARGE SCALE GENOMIC DNA]</scope>
    <source>
        <strain evidence="6 7">C-113</strain>
    </source>
</reference>
<dbReference type="PRINTS" id="PR00107">
    <property type="entry name" value="PHOSPHOCPHPR"/>
</dbReference>
<evidence type="ECO:0000256" key="3">
    <source>
        <dbReference type="ARBA" id="ARBA00022490"/>
    </source>
</evidence>
<dbReference type="PROSITE" id="PS00589">
    <property type="entry name" value="PTS_HPR_SER"/>
    <property type="match status" value="1"/>
</dbReference>
<dbReference type="Pfam" id="PF00381">
    <property type="entry name" value="PTS-HPr"/>
    <property type="match status" value="1"/>
</dbReference>
<dbReference type="GO" id="GO:0009401">
    <property type="term" value="P:phosphoenolpyruvate-dependent sugar phosphotransferase system"/>
    <property type="evidence" value="ECO:0007669"/>
    <property type="project" value="UniProtKB-KW"/>
</dbReference>
<dbReference type="InterPro" id="IPR035895">
    <property type="entry name" value="HPr-like_sf"/>
</dbReference>
<keyword evidence="4" id="KW-0598">Phosphotransferase system</keyword>
<keyword evidence="3" id="KW-0963">Cytoplasm</keyword>
<dbReference type="PROSITE" id="PS51350">
    <property type="entry name" value="PTS_HPR_DOM"/>
    <property type="match status" value="1"/>
</dbReference>
<dbReference type="CDD" id="cd00367">
    <property type="entry name" value="PTS-HPr_like"/>
    <property type="match status" value="1"/>
</dbReference>
<dbReference type="HOGENOM" id="CLU_136230_1_1_6"/>
<comment type="subcellular location">
    <subcellularLocation>
        <location evidence="1">Cytoplasm</location>
    </subcellularLocation>
</comment>
<dbReference type="Proteomes" id="UP000000393">
    <property type="component" value="Chromosome"/>
</dbReference>
<keyword evidence="7" id="KW-1185">Reference proteome</keyword>
<dbReference type="NCBIfam" id="TIGR01003">
    <property type="entry name" value="PTS_HPr_family"/>
    <property type="match status" value="1"/>
</dbReference>
<evidence type="ECO:0000313" key="7">
    <source>
        <dbReference type="Proteomes" id="UP000000393"/>
    </source>
</evidence>
<evidence type="ECO:0000259" key="5">
    <source>
        <dbReference type="PROSITE" id="PS51350"/>
    </source>
</evidence>
<dbReference type="InterPro" id="IPR001020">
    <property type="entry name" value="PTS_HPr_His_P_site"/>
</dbReference>
<name>D8K9H0_NITWC</name>
<evidence type="ECO:0000256" key="4">
    <source>
        <dbReference type="ARBA" id="ARBA00022683"/>
    </source>
</evidence>
<dbReference type="eggNOG" id="COG1925">
    <property type="taxonomic scope" value="Bacteria"/>
</dbReference>
<dbReference type="InterPro" id="IPR002114">
    <property type="entry name" value="PTS_HPr_Ser_P_site"/>
</dbReference>
<evidence type="ECO:0000256" key="1">
    <source>
        <dbReference type="ARBA" id="ARBA00004496"/>
    </source>
</evidence>
<evidence type="ECO:0000256" key="2">
    <source>
        <dbReference type="ARBA" id="ARBA00010736"/>
    </source>
</evidence>
<keyword evidence="6" id="KW-0808">Transferase</keyword>
<dbReference type="OrthoDB" id="9798965at2"/>
<dbReference type="SUPFAM" id="SSF55594">
    <property type="entry name" value="HPr-like"/>
    <property type="match status" value="1"/>
</dbReference>
<accession>D8K9H0</accession>
<organism evidence="6 7">
    <name type="scientific">Nitrosococcus watsoni (strain C-113)</name>
    <dbReference type="NCBI Taxonomy" id="105559"/>
    <lineage>
        <taxon>Bacteria</taxon>
        <taxon>Pseudomonadati</taxon>
        <taxon>Pseudomonadota</taxon>
        <taxon>Gammaproteobacteria</taxon>
        <taxon>Chromatiales</taxon>
        <taxon>Chromatiaceae</taxon>
        <taxon>Nitrosococcus</taxon>
    </lineage>
</organism>
<dbReference type="KEGG" id="nwa:Nwat_0289"/>
<protein>
    <submittedName>
        <fullName evidence="6">Phosphotransferase system, phosphocarrier protein HPr</fullName>
    </submittedName>
</protein>
<feature type="domain" description="HPr" evidence="5">
    <location>
        <begin position="1"/>
        <end position="88"/>
    </location>
</feature>
<dbReference type="InterPro" id="IPR000032">
    <property type="entry name" value="HPr-like"/>
</dbReference>
<dbReference type="EMBL" id="CP002086">
    <property type="protein sequence ID" value="ADJ27259.1"/>
    <property type="molecule type" value="Genomic_DNA"/>
</dbReference>
<dbReference type="PROSITE" id="PS00369">
    <property type="entry name" value="PTS_HPR_HIS"/>
    <property type="match status" value="1"/>
</dbReference>
<evidence type="ECO:0000313" key="6">
    <source>
        <dbReference type="EMBL" id="ADJ27259.1"/>
    </source>
</evidence>
<dbReference type="STRING" id="105559.Nwat_0289"/>
<dbReference type="PANTHER" id="PTHR33705:SF2">
    <property type="entry name" value="PHOSPHOCARRIER PROTEIN NPR"/>
    <property type="match status" value="1"/>
</dbReference>
<dbReference type="InterPro" id="IPR050399">
    <property type="entry name" value="HPr"/>
</dbReference>
<dbReference type="GO" id="GO:0005737">
    <property type="term" value="C:cytoplasm"/>
    <property type="evidence" value="ECO:0007669"/>
    <property type="project" value="UniProtKB-SubCell"/>
</dbReference>
<comment type="similarity">
    <text evidence="2">Belongs to the HPr family.</text>
</comment>
<dbReference type="GO" id="GO:0016740">
    <property type="term" value="F:transferase activity"/>
    <property type="evidence" value="ECO:0007669"/>
    <property type="project" value="UniProtKB-KW"/>
</dbReference>
<proteinExistence type="inferred from homology"/>
<dbReference type="RefSeq" id="WP_013219370.1">
    <property type="nucleotide sequence ID" value="NC_014315.1"/>
</dbReference>